<dbReference type="PANTHER" id="PTHR30349">
    <property type="entry name" value="PHAGE INTEGRASE-RELATED"/>
    <property type="match status" value="1"/>
</dbReference>
<keyword evidence="2" id="KW-0238">DNA-binding</keyword>
<dbReference type="RefSeq" id="WP_309800338.1">
    <property type="nucleotide sequence ID" value="NZ_BAAAHY010000006.1"/>
</dbReference>
<dbReference type="Proteomes" id="UP001185069">
    <property type="component" value="Unassembled WGS sequence"/>
</dbReference>
<dbReference type="InterPro" id="IPR010998">
    <property type="entry name" value="Integrase_recombinase_N"/>
</dbReference>
<dbReference type="Gene3D" id="1.10.443.10">
    <property type="entry name" value="Intergrase catalytic core"/>
    <property type="match status" value="1"/>
</dbReference>
<proteinExistence type="inferred from homology"/>
<accession>A0ABU1JEQ0</accession>
<dbReference type="InterPro" id="IPR050090">
    <property type="entry name" value="Tyrosine_recombinase_XerCD"/>
</dbReference>
<dbReference type="InterPro" id="IPR002104">
    <property type="entry name" value="Integrase_catalytic"/>
</dbReference>
<evidence type="ECO:0000256" key="1">
    <source>
        <dbReference type="ARBA" id="ARBA00008857"/>
    </source>
</evidence>
<dbReference type="SUPFAM" id="SSF56349">
    <property type="entry name" value="DNA breaking-rejoining enzymes"/>
    <property type="match status" value="1"/>
</dbReference>
<dbReference type="Pfam" id="PF00589">
    <property type="entry name" value="Phage_integrase"/>
    <property type="match status" value="1"/>
</dbReference>
<organism evidence="5 6">
    <name type="scientific">Arthrobacter russicus</name>
    <dbReference type="NCBI Taxonomy" id="172040"/>
    <lineage>
        <taxon>Bacteria</taxon>
        <taxon>Bacillati</taxon>
        <taxon>Actinomycetota</taxon>
        <taxon>Actinomycetes</taxon>
        <taxon>Micrococcales</taxon>
        <taxon>Micrococcaceae</taxon>
        <taxon>Arthrobacter</taxon>
    </lineage>
</organism>
<dbReference type="CDD" id="cd00796">
    <property type="entry name" value="INT_Rci_Hp1_C"/>
    <property type="match status" value="1"/>
</dbReference>
<comment type="similarity">
    <text evidence="1">Belongs to the 'phage' integrase family.</text>
</comment>
<dbReference type="InterPro" id="IPR013762">
    <property type="entry name" value="Integrase-like_cat_sf"/>
</dbReference>
<dbReference type="Gene3D" id="1.10.150.130">
    <property type="match status" value="1"/>
</dbReference>
<comment type="caution">
    <text evidence="5">The sequence shown here is derived from an EMBL/GenBank/DDBJ whole genome shotgun (WGS) entry which is preliminary data.</text>
</comment>
<feature type="domain" description="Tyr recombinase" evidence="4">
    <location>
        <begin position="186"/>
        <end position="374"/>
    </location>
</feature>
<evidence type="ECO:0000313" key="5">
    <source>
        <dbReference type="EMBL" id="MDR6270924.1"/>
    </source>
</evidence>
<name>A0ABU1JEQ0_9MICC</name>
<sequence>MAEQTPERKTPPVGVKLSPDVERRAYGFRARVRWTDPISKQRQTRSTVVKTMDEVNEFFAQMARAAETGSDPTITLTAFVERIADRWKRGLDLTSTAQGYDAGLRLRVLPALGHVQVGKITPGMIDRAIDDWETRYSASILKNSIAPLVRVLDEAVREDVISANPAKNRARRSLNTSAPQTTGSPRAYAIPDLDTLDKLADACGLVHQSYHDHVMLAALLAARGSEVAGLRVGDVDWTTEIVTIAQQTYPGQGGLVTKATKGRQARPVPILKALEPVLKRLTEGRAPEEPLLRGPKGGVLTTASIRRATHWDSLVVELGLPNLKRHGLRHTGATWLADSGVPLHILQQILGHRSIETTRLYLHPDTRHLLDAARQANAFLSKPARREIKPTRAPGV</sequence>
<dbReference type="PROSITE" id="PS51898">
    <property type="entry name" value="TYR_RECOMBINASE"/>
    <property type="match status" value="1"/>
</dbReference>
<keyword evidence="3" id="KW-0233">DNA recombination</keyword>
<keyword evidence="6" id="KW-1185">Reference proteome</keyword>
<protein>
    <submittedName>
        <fullName evidence="5">Integrase</fullName>
    </submittedName>
</protein>
<dbReference type="PANTHER" id="PTHR30349:SF64">
    <property type="entry name" value="PROPHAGE INTEGRASE INTD-RELATED"/>
    <property type="match status" value="1"/>
</dbReference>
<gene>
    <name evidence="5" type="ORF">JOE69_003162</name>
</gene>
<dbReference type="InterPro" id="IPR011010">
    <property type="entry name" value="DNA_brk_join_enz"/>
</dbReference>
<evidence type="ECO:0000256" key="2">
    <source>
        <dbReference type="ARBA" id="ARBA00023125"/>
    </source>
</evidence>
<evidence type="ECO:0000313" key="6">
    <source>
        <dbReference type="Proteomes" id="UP001185069"/>
    </source>
</evidence>
<evidence type="ECO:0000256" key="3">
    <source>
        <dbReference type="ARBA" id="ARBA00023172"/>
    </source>
</evidence>
<dbReference type="EMBL" id="JAVDQF010000001">
    <property type="protein sequence ID" value="MDR6270924.1"/>
    <property type="molecule type" value="Genomic_DNA"/>
</dbReference>
<reference evidence="5 6" key="1">
    <citation type="submission" date="2023-07" db="EMBL/GenBank/DDBJ databases">
        <title>Sequencing the genomes of 1000 actinobacteria strains.</title>
        <authorList>
            <person name="Klenk H.-P."/>
        </authorList>
    </citation>
    <scope>NUCLEOTIDE SEQUENCE [LARGE SCALE GENOMIC DNA]</scope>
    <source>
        <strain evidence="5 6">DSM 14555</strain>
    </source>
</reference>
<evidence type="ECO:0000259" key="4">
    <source>
        <dbReference type="PROSITE" id="PS51898"/>
    </source>
</evidence>